<dbReference type="AlphaFoldDB" id="A0A7T0G0B8"/>
<gene>
    <name evidence="1" type="ORF">G3M70_07190</name>
</gene>
<evidence type="ECO:0000313" key="2">
    <source>
        <dbReference type="Proteomes" id="UP000594688"/>
    </source>
</evidence>
<protein>
    <submittedName>
        <fullName evidence="1">Phage Gp37/Gp68 family protein</fullName>
    </submittedName>
</protein>
<dbReference type="EMBL" id="CP048685">
    <property type="protein sequence ID" value="QPJ61681.1"/>
    <property type="molecule type" value="Genomic_DNA"/>
</dbReference>
<proteinExistence type="predicted"/>
<evidence type="ECO:0000313" key="1">
    <source>
        <dbReference type="EMBL" id="QPJ61681.1"/>
    </source>
</evidence>
<dbReference type="Pfam" id="PF07505">
    <property type="entry name" value="DUF5131"/>
    <property type="match status" value="1"/>
</dbReference>
<name>A0A7T0G0B8_9BACT</name>
<dbReference type="InterPro" id="IPR011101">
    <property type="entry name" value="DUF5131"/>
</dbReference>
<sequence length="302" mass="34644">MSNTKIEWATKVWNPVTGCTKVSDGCKYCYAERQWPRLAGNKKTLYHGRNFTDVECHEQLLQQPFKWKSPERIFVNSMSDLFHDAVPDNFIKKVLNVVDGNPRHTFIVLTKRPERTQEFFANFYDFRPGSDLTLRKNLWLGVSVEDQKTADERIPVLLETPAAKRIISYEPALGPVNFEKFLVPPSPKGAEGASSLDWIIAGGESGPKARPSHPQWFRDVRDQCAKANVPFFFKQWGEWAPQDDWNKGRDDYWKITKHGAVPRYRSHLLNEKDGAVDFVGKKKAGHLLDGKEYFQFPEGGAQ</sequence>
<dbReference type="KEGG" id="nli:G3M70_07190"/>
<accession>A0A7T0G0B8</accession>
<reference evidence="1 2" key="1">
    <citation type="submission" date="2020-02" db="EMBL/GenBank/DDBJ databases">
        <title>Genomic and physiological characterization of two novel Nitrospinaceae genera.</title>
        <authorList>
            <person name="Mueller A.J."/>
            <person name="Jung M.-Y."/>
            <person name="Strachan C.R."/>
            <person name="Herbold C.W."/>
            <person name="Kirkegaard R.H."/>
            <person name="Daims H."/>
        </authorList>
    </citation>
    <scope>NUCLEOTIDE SEQUENCE [LARGE SCALE GENOMIC DNA]</scope>
    <source>
        <strain evidence="1">EB</strain>
    </source>
</reference>
<organism evidence="1 2">
    <name type="scientific">Candidatus Nitronauta litoralis</name>
    <dbReference type="NCBI Taxonomy" id="2705533"/>
    <lineage>
        <taxon>Bacteria</taxon>
        <taxon>Pseudomonadati</taxon>
        <taxon>Nitrospinota/Tectimicrobiota group</taxon>
        <taxon>Nitrospinota</taxon>
        <taxon>Nitrospinia</taxon>
        <taxon>Nitrospinales</taxon>
        <taxon>Nitrospinaceae</taxon>
        <taxon>Candidatus Nitronauta</taxon>
    </lineage>
</organism>
<dbReference type="Proteomes" id="UP000594688">
    <property type="component" value="Chromosome"/>
</dbReference>